<keyword evidence="2" id="KW-1185">Reference proteome</keyword>
<evidence type="ECO:0000313" key="2">
    <source>
        <dbReference type="Proteomes" id="UP000318384"/>
    </source>
</evidence>
<protein>
    <submittedName>
        <fullName evidence="1">Uncharacterized protein</fullName>
    </submittedName>
</protein>
<dbReference type="RefSeq" id="WP_145173730.1">
    <property type="nucleotide sequence ID" value="NZ_CP037422.1"/>
</dbReference>
<sequence length="260" mass="28328">MFLKLKFTHSMKLNLILTTAFLLTICLATTLAYAEKKAVVPATQEIEVILPGVSTDGIPAVLVQPEGETTNIEIPPTVLVHRYYYTGNRKFQGPYLPGGPSIIVANHPKTKCRVYVDVQLLPGAPEVHYWASMIEYRYGKSRILISFAHDGGAKVAYKNHLPIGATFKNVTAGTTKATVGLISKTGVPKATSRVARTFGGYTYDAGKFVVDKSKQLLANTPLSGLIAKDESELDLKARNRKLQKAVERNIGANASLPTNR</sequence>
<dbReference type="EMBL" id="CP037422">
    <property type="protein sequence ID" value="QDU08673.1"/>
    <property type="molecule type" value="Genomic_DNA"/>
</dbReference>
<evidence type="ECO:0000313" key="1">
    <source>
        <dbReference type="EMBL" id="QDU08673.1"/>
    </source>
</evidence>
<gene>
    <name evidence="1" type="ORF">V202x_20430</name>
</gene>
<dbReference type="Proteomes" id="UP000318384">
    <property type="component" value="Chromosome"/>
</dbReference>
<name>A0A517WTU4_9PLAN</name>
<dbReference type="AlphaFoldDB" id="A0A517WTU4"/>
<reference evidence="1 2" key="1">
    <citation type="submission" date="2019-03" db="EMBL/GenBank/DDBJ databases">
        <title>Deep-cultivation of Planctomycetes and their phenomic and genomic characterization uncovers novel biology.</title>
        <authorList>
            <person name="Wiegand S."/>
            <person name="Jogler M."/>
            <person name="Boedeker C."/>
            <person name="Pinto D."/>
            <person name="Vollmers J."/>
            <person name="Rivas-Marin E."/>
            <person name="Kohn T."/>
            <person name="Peeters S.H."/>
            <person name="Heuer A."/>
            <person name="Rast P."/>
            <person name="Oberbeckmann S."/>
            <person name="Bunk B."/>
            <person name="Jeske O."/>
            <person name="Meyerdierks A."/>
            <person name="Storesund J.E."/>
            <person name="Kallscheuer N."/>
            <person name="Luecker S."/>
            <person name="Lage O.M."/>
            <person name="Pohl T."/>
            <person name="Merkel B.J."/>
            <person name="Hornburger P."/>
            <person name="Mueller R.-W."/>
            <person name="Bruemmer F."/>
            <person name="Labrenz M."/>
            <person name="Spormann A.M."/>
            <person name="Op den Camp H."/>
            <person name="Overmann J."/>
            <person name="Amann R."/>
            <person name="Jetten M.S.M."/>
            <person name="Mascher T."/>
            <person name="Medema M.H."/>
            <person name="Devos D.P."/>
            <person name="Kaster A.-K."/>
            <person name="Ovreas L."/>
            <person name="Rohde M."/>
            <person name="Galperin M.Y."/>
            <person name="Jogler C."/>
        </authorList>
    </citation>
    <scope>NUCLEOTIDE SEQUENCE [LARGE SCALE GENOMIC DNA]</scope>
    <source>
        <strain evidence="1 2">V202</strain>
    </source>
</reference>
<proteinExistence type="predicted"/>
<organism evidence="1 2">
    <name type="scientific">Gimesia aquarii</name>
    <dbReference type="NCBI Taxonomy" id="2527964"/>
    <lineage>
        <taxon>Bacteria</taxon>
        <taxon>Pseudomonadati</taxon>
        <taxon>Planctomycetota</taxon>
        <taxon>Planctomycetia</taxon>
        <taxon>Planctomycetales</taxon>
        <taxon>Planctomycetaceae</taxon>
        <taxon>Gimesia</taxon>
    </lineage>
</organism>
<dbReference type="OrthoDB" id="286121at2"/>
<accession>A0A517WTU4</accession>